<reference evidence="1" key="1">
    <citation type="submission" date="2020-05" db="EMBL/GenBank/DDBJ databases">
        <authorList>
            <person name="Chiriac C."/>
            <person name="Salcher M."/>
            <person name="Ghai R."/>
            <person name="Kavagutti S V."/>
        </authorList>
    </citation>
    <scope>NUCLEOTIDE SEQUENCE</scope>
</reference>
<gene>
    <name evidence="1" type="ORF">UFOVP1544_17</name>
</gene>
<evidence type="ECO:0000313" key="1">
    <source>
        <dbReference type="EMBL" id="CAB5228687.1"/>
    </source>
</evidence>
<protein>
    <submittedName>
        <fullName evidence="1">Uncharacterized protein</fullName>
    </submittedName>
</protein>
<accession>A0A6J7XC89</accession>
<proteinExistence type="predicted"/>
<sequence length="77" mass="8376">MNKTQTQLDAETFERVKPVLDAIQEIVTGAGSQGIPSGHLYAMLMGYMDLQTYHSVIALMVRAGGVTLQNHVLRATS</sequence>
<dbReference type="EMBL" id="LR798396">
    <property type="protein sequence ID" value="CAB5228687.1"/>
    <property type="molecule type" value="Genomic_DNA"/>
</dbReference>
<name>A0A6J7XC89_9CAUD</name>
<organism evidence="1">
    <name type="scientific">uncultured Caudovirales phage</name>
    <dbReference type="NCBI Taxonomy" id="2100421"/>
    <lineage>
        <taxon>Viruses</taxon>
        <taxon>Duplodnaviria</taxon>
        <taxon>Heunggongvirae</taxon>
        <taxon>Uroviricota</taxon>
        <taxon>Caudoviricetes</taxon>
        <taxon>Peduoviridae</taxon>
        <taxon>Maltschvirus</taxon>
        <taxon>Maltschvirus maltsch</taxon>
    </lineage>
</organism>